<dbReference type="KEGG" id="dpl:KGM_209990"/>
<evidence type="ECO:0000313" key="2">
    <source>
        <dbReference type="Proteomes" id="UP000007151"/>
    </source>
</evidence>
<dbReference type="OrthoDB" id="7429108at2759"/>
<dbReference type="Proteomes" id="UP000007151">
    <property type="component" value="Unassembled WGS sequence"/>
</dbReference>
<comment type="caution">
    <text evidence="1">The sequence shown here is derived from an EMBL/GenBank/DDBJ whole genome shotgun (WGS) entry which is preliminary data.</text>
</comment>
<name>A0A212FHU4_DANPL</name>
<gene>
    <name evidence="1" type="ORF">KGM_209990</name>
</gene>
<proteinExistence type="predicted"/>
<evidence type="ECO:0000313" key="1">
    <source>
        <dbReference type="EMBL" id="OWR53301.1"/>
    </source>
</evidence>
<dbReference type="AlphaFoldDB" id="A0A212FHU4"/>
<reference evidence="1 2" key="1">
    <citation type="journal article" date="2011" name="Cell">
        <title>The monarch butterfly genome yields insights into long-distance migration.</title>
        <authorList>
            <person name="Zhan S."/>
            <person name="Merlin C."/>
            <person name="Boore J.L."/>
            <person name="Reppert S.M."/>
        </authorList>
    </citation>
    <scope>NUCLEOTIDE SEQUENCE [LARGE SCALE GENOMIC DNA]</scope>
    <source>
        <strain evidence="1">F-2</strain>
    </source>
</reference>
<keyword evidence="2" id="KW-1185">Reference proteome</keyword>
<sequence>MACARGLCTADKIFVFINVAFAMYSGALLATAVRLLWDPSTYTWFRYLCETQYRVTTGYLLAAGLWLAGLVYVAASAAHRPATTCLHLYAVGVVCLAVSEVAYGAWMAASLAAWWRSAPQADLVRHGMDLLHDIKPALLAVERYAHVARPIYAMIEEVEQKAPNNAYVIFVFGVVGMILQIAAFIMSRRLVRRISTATGSGIADTECGARGMKGVRGLGGADCSLALEECAYTCEKTVDDDSDGGRDPPPGWRKKANLRMYTILDKIF</sequence>
<organism evidence="1 2">
    <name type="scientific">Danaus plexippus plexippus</name>
    <dbReference type="NCBI Taxonomy" id="278856"/>
    <lineage>
        <taxon>Eukaryota</taxon>
        <taxon>Metazoa</taxon>
        <taxon>Ecdysozoa</taxon>
        <taxon>Arthropoda</taxon>
        <taxon>Hexapoda</taxon>
        <taxon>Insecta</taxon>
        <taxon>Pterygota</taxon>
        <taxon>Neoptera</taxon>
        <taxon>Endopterygota</taxon>
        <taxon>Lepidoptera</taxon>
        <taxon>Glossata</taxon>
        <taxon>Ditrysia</taxon>
        <taxon>Papilionoidea</taxon>
        <taxon>Nymphalidae</taxon>
        <taxon>Danainae</taxon>
        <taxon>Danaini</taxon>
        <taxon>Danaina</taxon>
        <taxon>Danaus</taxon>
        <taxon>Danaus</taxon>
    </lineage>
</organism>
<accession>A0A212FHU4</accession>
<dbReference type="eggNOG" id="ENOG502TBN0">
    <property type="taxonomic scope" value="Eukaryota"/>
</dbReference>
<protein>
    <submittedName>
        <fullName evidence="1">Uncharacterized protein</fullName>
    </submittedName>
</protein>
<dbReference type="EMBL" id="AGBW02008466">
    <property type="protein sequence ID" value="OWR53301.1"/>
    <property type="molecule type" value="Genomic_DNA"/>
</dbReference>